<dbReference type="HAMAP" id="MF_00374">
    <property type="entry name" value="Ribosomal_uL29"/>
    <property type="match status" value="1"/>
</dbReference>
<accession>A0A1G2GVQ6</accession>
<protein>
    <recommendedName>
        <fullName evidence="4 5">Large ribosomal subunit protein uL29</fullName>
    </recommendedName>
</protein>
<evidence type="ECO:0000256" key="3">
    <source>
        <dbReference type="ARBA" id="ARBA00023274"/>
    </source>
</evidence>
<evidence type="ECO:0000313" key="7">
    <source>
        <dbReference type="Proteomes" id="UP000179106"/>
    </source>
</evidence>
<comment type="caution">
    <text evidence="6">The sequence shown here is derived from an EMBL/GenBank/DDBJ whole genome shotgun (WGS) entry which is preliminary data.</text>
</comment>
<evidence type="ECO:0000256" key="5">
    <source>
        <dbReference type="HAMAP-Rule" id="MF_00374"/>
    </source>
</evidence>
<organism evidence="6 7">
    <name type="scientific">Candidatus Ryanbacteria bacterium RIFCSPLOWO2_01_FULL_48_26</name>
    <dbReference type="NCBI Taxonomy" id="1802126"/>
    <lineage>
        <taxon>Bacteria</taxon>
        <taxon>Candidatus Ryaniibacteriota</taxon>
    </lineage>
</organism>
<evidence type="ECO:0000256" key="2">
    <source>
        <dbReference type="ARBA" id="ARBA00022980"/>
    </source>
</evidence>
<dbReference type="GO" id="GO:0003735">
    <property type="term" value="F:structural constituent of ribosome"/>
    <property type="evidence" value="ECO:0007669"/>
    <property type="project" value="InterPro"/>
</dbReference>
<sequence>MKIKDLQKKSVEELKDLLRLDTKKIAEIRFHHARARSKNVKETRELRRERARILTLLREKTS</sequence>
<keyword evidence="3 5" id="KW-0687">Ribonucleoprotein</keyword>
<dbReference type="GO" id="GO:1990904">
    <property type="term" value="C:ribonucleoprotein complex"/>
    <property type="evidence" value="ECO:0007669"/>
    <property type="project" value="UniProtKB-KW"/>
</dbReference>
<keyword evidence="2 5" id="KW-0689">Ribosomal protein</keyword>
<dbReference type="NCBIfam" id="TIGR00012">
    <property type="entry name" value="L29"/>
    <property type="match status" value="1"/>
</dbReference>
<dbReference type="EMBL" id="MHNW01000009">
    <property type="protein sequence ID" value="OGZ54286.1"/>
    <property type="molecule type" value="Genomic_DNA"/>
</dbReference>
<evidence type="ECO:0000313" key="6">
    <source>
        <dbReference type="EMBL" id="OGZ54286.1"/>
    </source>
</evidence>
<dbReference type="Gene3D" id="1.10.287.310">
    <property type="match status" value="1"/>
</dbReference>
<dbReference type="STRING" id="1802126.A3B25_02630"/>
<proteinExistence type="inferred from homology"/>
<comment type="similarity">
    <text evidence="1 5">Belongs to the universal ribosomal protein uL29 family.</text>
</comment>
<dbReference type="Proteomes" id="UP000179106">
    <property type="component" value="Unassembled WGS sequence"/>
</dbReference>
<dbReference type="InterPro" id="IPR001854">
    <property type="entry name" value="Ribosomal_uL29"/>
</dbReference>
<gene>
    <name evidence="5" type="primary">rpmC</name>
    <name evidence="6" type="ORF">A3B25_02630</name>
</gene>
<dbReference type="GO" id="GO:0005840">
    <property type="term" value="C:ribosome"/>
    <property type="evidence" value="ECO:0007669"/>
    <property type="project" value="UniProtKB-KW"/>
</dbReference>
<name>A0A1G2GVQ6_9BACT</name>
<evidence type="ECO:0000256" key="4">
    <source>
        <dbReference type="ARBA" id="ARBA00035204"/>
    </source>
</evidence>
<reference evidence="6 7" key="1">
    <citation type="journal article" date="2016" name="Nat. Commun.">
        <title>Thousands of microbial genomes shed light on interconnected biogeochemical processes in an aquifer system.</title>
        <authorList>
            <person name="Anantharaman K."/>
            <person name="Brown C.T."/>
            <person name="Hug L.A."/>
            <person name="Sharon I."/>
            <person name="Castelle C.J."/>
            <person name="Probst A.J."/>
            <person name="Thomas B.C."/>
            <person name="Singh A."/>
            <person name="Wilkins M.J."/>
            <person name="Karaoz U."/>
            <person name="Brodie E.L."/>
            <person name="Williams K.H."/>
            <person name="Hubbard S.S."/>
            <person name="Banfield J.F."/>
        </authorList>
    </citation>
    <scope>NUCLEOTIDE SEQUENCE [LARGE SCALE GENOMIC DNA]</scope>
</reference>
<dbReference type="SUPFAM" id="SSF46561">
    <property type="entry name" value="Ribosomal protein L29 (L29p)"/>
    <property type="match status" value="1"/>
</dbReference>
<dbReference type="Pfam" id="PF00831">
    <property type="entry name" value="Ribosomal_L29"/>
    <property type="match status" value="1"/>
</dbReference>
<dbReference type="InterPro" id="IPR036049">
    <property type="entry name" value="Ribosomal_uL29_sf"/>
</dbReference>
<evidence type="ECO:0000256" key="1">
    <source>
        <dbReference type="ARBA" id="ARBA00009254"/>
    </source>
</evidence>
<dbReference type="AlphaFoldDB" id="A0A1G2GVQ6"/>
<dbReference type="GO" id="GO:0006412">
    <property type="term" value="P:translation"/>
    <property type="evidence" value="ECO:0007669"/>
    <property type="project" value="UniProtKB-UniRule"/>
</dbReference>